<proteinExistence type="predicted"/>
<feature type="compositionally biased region" description="Basic residues" evidence="3">
    <location>
        <begin position="959"/>
        <end position="968"/>
    </location>
</feature>
<feature type="compositionally biased region" description="Basic and acidic residues" evidence="3">
    <location>
        <begin position="947"/>
        <end position="958"/>
    </location>
</feature>
<evidence type="ECO:0000256" key="1">
    <source>
        <dbReference type="ARBA" id="ARBA00004123"/>
    </source>
</evidence>
<evidence type="ECO:0000313" key="6">
    <source>
        <dbReference type="WBParaSite" id="ECPE_0000623401-mRNA-1"/>
    </source>
</evidence>
<reference evidence="6" key="1">
    <citation type="submission" date="2016-06" db="UniProtKB">
        <authorList>
            <consortium name="WormBaseParasite"/>
        </authorList>
    </citation>
    <scope>IDENTIFICATION</scope>
</reference>
<evidence type="ECO:0000313" key="4">
    <source>
        <dbReference type="EMBL" id="VDP77718.1"/>
    </source>
</evidence>
<dbReference type="InterPro" id="IPR052082">
    <property type="entry name" value="Myelin_sheath_structural"/>
</dbReference>
<evidence type="ECO:0000256" key="2">
    <source>
        <dbReference type="ARBA" id="ARBA00023242"/>
    </source>
</evidence>
<dbReference type="GO" id="GO:0005634">
    <property type="term" value="C:nucleus"/>
    <property type="evidence" value="ECO:0007669"/>
    <property type="project" value="UniProtKB-SubCell"/>
</dbReference>
<reference evidence="4 5" key="2">
    <citation type="submission" date="2018-11" db="EMBL/GenBank/DDBJ databases">
        <authorList>
            <consortium name="Pathogen Informatics"/>
        </authorList>
    </citation>
    <scope>NUCLEOTIDE SEQUENCE [LARGE SCALE GENOMIC DNA]</scope>
    <source>
        <strain evidence="4 5">Egypt</strain>
    </source>
</reference>
<feature type="compositionally biased region" description="Basic residues" evidence="3">
    <location>
        <begin position="693"/>
        <end position="705"/>
    </location>
</feature>
<feature type="region of interest" description="Disordered" evidence="3">
    <location>
        <begin position="604"/>
        <end position="803"/>
    </location>
</feature>
<dbReference type="Proteomes" id="UP000272942">
    <property type="component" value="Unassembled WGS sequence"/>
</dbReference>
<comment type="subcellular location">
    <subcellularLocation>
        <location evidence="1">Nucleus</location>
    </subcellularLocation>
</comment>
<accession>A0A183AGY6</accession>
<dbReference type="OrthoDB" id="447516at2759"/>
<feature type="compositionally biased region" description="Basic and acidic residues" evidence="3">
    <location>
        <begin position="762"/>
        <end position="784"/>
    </location>
</feature>
<feature type="region of interest" description="Disordered" evidence="3">
    <location>
        <begin position="915"/>
        <end position="985"/>
    </location>
</feature>
<dbReference type="PANTHER" id="PTHR23348">
    <property type="entry name" value="PERIAXIN/AHNAK"/>
    <property type="match status" value="1"/>
</dbReference>
<dbReference type="PANTHER" id="PTHR23348:SF37">
    <property type="entry name" value="PROTEIN AHNAK2"/>
    <property type="match status" value="1"/>
</dbReference>
<feature type="compositionally biased region" description="Basic and acidic residues" evidence="3">
    <location>
        <begin position="918"/>
        <end position="929"/>
    </location>
</feature>
<evidence type="ECO:0000256" key="3">
    <source>
        <dbReference type="SAM" id="MobiDB-lite"/>
    </source>
</evidence>
<keyword evidence="5" id="KW-1185">Reference proteome</keyword>
<dbReference type="AlphaFoldDB" id="A0A183AGY6"/>
<dbReference type="EMBL" id="UZAN01043185">
    <property type="protein sequence ID" value="VDP77718.1"/>
    <property type="molecule type" value="Genomic_DNA"/>
</dbReference>
<sequence length="985" mass="102364">MISDVDLSDGSRADVSVKAPKFGFKFGKKAKTPGVSGEASLPGVEISGPKLHAPDVNLGVDVGGVGDVGADVKLPKADVSVKAPKFGFKFGKKAKGPKVEGPSLGVSATGTGDADLGVSVKGEAPRGGLKLKLPKLKWPKGSLKLGGDADVSGKVKVPDASVSVSGPEIGGGVELPQVPGADASLSLPGLDAGGSVGVRPDLGGDVSLTGGVDLPSADVSVPSKKFHFGFGGKAKGDKKLKKPKVSGKADLGLDVGADLHAPDVDLHAGGEAKGHGFKFGWSPKISLPKVKLGHGDLSADADLQLPKASVDVSGPSIKLPSVSADVDVPRVDVQIPGVSTGGDLGGTIDLGAAIPSVSVGGDVKVPDLSVSGEMPSVAIGGDMGLSGTPGSVGVDLSMPQLDVDASLPSVEISGPKLHAPDVNLGVDVGGVGDVGADVKLPKVDVSLKGPEFGVELPKVDIDANLPGVEISGPKLHAPDVNLGVDVGGVGDVGADVKLPKADVSMKAPIFGFQLGTMGKPSDVLPASSLGLPFDPSVPHGSVIFSFGGEVSNAVPCDEIESTGLLGSPECSAVHAPFASLRRHKSPKRNADTDVDSGIGVAETAGTTRTVSTENLGSPIDGEFPADSQPSEVSPKGRFTGRSTLPRWFRPAKSKTSRPRAKAAVVGEVESPQFSPLDEDKNFYSTSQDIILASKKKKDHEKRNKRSSPEAPDKSEKNRKSRKTKQTFGKKKKPKSKHFDASPQASADGSVDGKPIPRVPSAKSKDLLSRKTWHGVDDAASKSEEPSEPPTLPPTPSGIHIQPVLYDNLGAVDLRRRGTSDSAKRRPWSTLELPPPGCVFVNDDYLFPDALTPTKIPSFRGSKDVVYNVPYMDDKALPPEEPDWPIGESRRTLLSQLSQKSDSIIRIAAEEESSIISLDDAHGRSHEGKGKSKRLLGSSKKESKRRTKEKDLEQKQKKESKSKRPRSKSSGRFSALFSKTPRHTES</sequence>
<organism evidence="6">
    <name type="scientific">Echinostoma caproni</name>
    <dbReference type="NCBI Taxonomy" id="27848"/>
    <lineage>
        <taxon>Eukaryota</taxon>
        <taxon>Metazoa</taxon>
        <taxon>Spiralia</taxon>
        <taxon>Lophotrochozoa</taxon>
        <taxon>Platyhelminthes</taxon>
        <taxon>Trematoda</taxon>
        <taxon>Digenea</taxon>
        <taxon>Plagiorchiida</taxon>
        <taxon>Echinostomata</taxon>
        <taxon>Echinostomatoidea</taxon>
        <taxon>Echinostomatidae</taxon>
        <taxon>Echinostoma</taxon>
    </lineage>
</organism>
<gene>
    <name evidence="4" type="ORF">ECPE_LOCUS6221</name>
</gene>
<dbReference type="GO" id="GO:0043484">
    <property type="term" value="P:regulation of RNA splicing"/>
    <property type="evidence" value="ECO:0007669"/>
    <property type="project" value="TreeGrafter"/>
</dbReference>
<keyword evidence="2" id="KW-0539">Nucleus</keyword>
<feature type="compositionally biased region" description="Basic residues" evidence="3">
    <location>
        <begin position="718"/>
        <end position="735"/>
    </location>
</feature>
<feature type="compositionally biased region" description="Polar residues" evidence="3">
    <location>
        <begin position="604"/>
        <end position="615"/>
    </location>
</feature>
<evidence type="ECO:0000313" key="5">
    <source>
        <dbReference type="Proteomes" id="UP000272942"/>
    </source>
</evidence>
<feature type="compositionally biased region" description="Basic residues" evidence="3">
    <location>
        <begin position="649"/>
        <end position="660"/>
    </location>
</feature>
<dbReference type="WBParaSite" id="ECPE_0000623401-mRNA-1">
    <property type="protein sequence ID" value="ECPE_0000623401-mRNA-1"/>
    <property type="gene ID" value="ECPE_0000623401"/>
</dbReference>
<dbReference type="GO" id="GO:0043034">
    <property type="term" value="C:costamere"/>
    <property type="evidence" value="ECO:0007669"/>
    <property type="project" value="TreeGrafter"/>
</dbReference>
<feature type="compositionally biased region" description="Basic and acidic residues" evidence="3">
    <location>
        <begin position="706"/>
        <end position="717"/>
    </location>
</feature>
<protein>
    <submittedName>
        <fullName evidence="6">Neuroblast differentiation-associated AHNAK-like</fullName>
    </submittedName>
</protein>
<name>A0A183AGY6_9TREM</name>